<feature type="transmembrane region" description="Helical" evidence="7">
    <location>
        <begin position="184"/>
        <end position="204"/>
    </location>
</feature>
<dbReference type="GO" id="GO:0008324">
    <property type="term" value="F:monoatomic cation transmembrane transporter activity"/>
    <property type="evidence" value="ECO:0007669"/>
    <property type="project" value="InterPro"/>
</dbReference>
<keyword evidence="10" id="KW-1185">Reference proteome</keyword>
<evidence type="ECO:0000256" key="3">
    <source>
        <dbReference type="ARBA" id="ARBA00022692"/>
    </source>
</evidence>
<evidence type="ECO:0000313" key="10">
    <source>
        <dbReference type="Proteomes" id="UP000609531"/>
    </source>
</evidence>
<sequence length="590" mass="61051">MIPADIQPFVGLAILVLAFVAFALEVLPPSAVAIIAASLFVGLGILTIDDVASVLASPALITIAAMFVVSGALVRTGTLEAVAGWITRRAETSPGLAVGAILAGALLASAFVNNMPVVLVLIPVVIRLANTIGTASTKLLIPLSYAAVLGGTCTLIGTSTNLVVAGISDGEGLAPFSIFEITPIGLVGSLAGGLTLLLLGPLVLPDRREAGEEIGDDATSRFLTEITVTSAFGAVGTPIGDLALLRPDGISLRALIRKRKLIREDLSNLALEAGDRLVVSATREEILSLAGEDGLHVGWERSTPNGDAIVAEAFIAPRRRVGRRRLGEVALLKAGDVALLGVHRDGHLAGESLDEVIMRPADRLMVRGSPEGVARFARMPEFVSLTVTETRPFRRRRAPVAIAAAVAVVVLAALGVAPIGALALIAVAGLLLLRCIDADEAWGAIDGGLLMLVFAMLAIGLGLSKAGTIGVLVDLVSPAFASAPPLLFIIGLYLLTSTLTELVTNNAVAVILTPIAIRLAEAAGHEPRAAVLAVMMAASASFATPVGYQTNTLVYGAGNYRFSDFLKIGVPMNLTVGLASCIAIWWLWLH</sequence>
<feature type="transmembrane region" description="Helical" evidence="7">
    <location>
        <begin position="31"/>
        <end position="48"/>
    </location>
</feature>
<dbReference type="Gene3D" id="3.30.70.1450">
    <property type="entry name" value="Regulator of K+ conductance, C-terminal domain"/>
    <property type="match status" value="2"/>
</dbReference>
<protein>
    <submittedName>
        <fullName evidence="9">SLC13 family permease</fullName>
    </submittedName>
</protein>
<dbReference type="RefSeq" id="WP_198880767.1">
    <property type="nucleotide sequence ID" value="NZ_JAEKJA010000003.1"/>
</dbReference>
<dbReference type="EMBL" id="JAEKJA010000003">
    <property type="protein sequence ID" value="MBJ3774859.1"/>
    <property type="molecule type" value="Genomic_DNA"/>
</dbReference>
<feature type="transmembrane region" description="Helical" evidence="7">
    <location>
        <begin position="118"/>
        <end position="136"/>
    </location>
</feature>
<dbReference type="InterPro" id="IPR004680">
    <property type="entry name" value="Cit_transptr-like_dom"/>
</dbReference>
<feature type="transmembrane region" description="Helical" evidence="7">
    <location>
        <begin position="502"/>
        <end position="520"/>
    </location>
</feature>
<accession>A0A934IE17</accession>
<feature type="transmembrane region" description="Helical" evidence="7">
    <location>
        <begin position="529"/>
        <end position="548"/>
    </location>
</feature>
<evidence type="ECO:0000256" key="6">
    <source>
        <dbReference type="ARBA" id="ARBA00023136"/>
    </source>
</evidence>
<keyword evidence="4" id="KW-0677">Repeat</keyword>
<dbReference type="PROSITE" id="PS01271">
    <property type="entry name" value="NA_SULFATE"/>
    <property type="match status" value="1"/>
</dbReference>
<feature type="domain" description="RCK C-terminal" evidence="8">
    <location>
        <begin position="209"/>
        <end position="295"/>
    </location>
</feature>
<reference evidence="9" key="1">
    <citation type="submission" date="2020-12" db="EMBL/GenBank/DDBJ databases">
        <title>Bacterial taxonomy.</title>
        <authorList>
            <person name="Pan X."/>
        </authorList>
    </citation>
    <scope>NUCLEOTIDE SEQUENCE</scope>
    <source>
        <strain evidence="9">B2012</strain>
    </source>
</reference>
<gene>
    <name evidence="9" type="ORF">JCR33_04125</name>
</gene>
<feature type="transmembrane region" description="Helical" evidence="7">
    <location>
        <begin position="400"/>
        <end position="433"/>
    </location>
</feature>
<dbReference type="AlphaFoldDB" id="A0A934IE17"/>
<feature type="transmembrane region" description="Helical" evidence="7">
    <location>
        <begin position="95"/>
        <end position="112"/>
    </location>
</feature>
<comment type="caution">
    <text evidence="9">The sequence shown here is derived from an EMBL/GenBank/DDBJ whole genome shotgun (WGS) entry which is preliminary data.</text>
</comment>
<keyword evidence="3 7" id="KW-0812">Transmembrane</keyword>
<dbReference type="InterPro" id="IPR031312">
    <property type="entry name" value="Na/sul_symport_CS"/>
</dbReference>
<dbReference type="InterPro" id="IPR036721">
    <property type="entry name" value="RCK_C_sf"/>
</dbReference>
<feature type="transmembrane region" description="Helical" evidence="7">
    <location>
        <begin position="6"/>
        <end position="24"/>
    </location>
</feature>
<feature type="transmembrane region" description="Helical" evidence="7">
    <location>
        <begin position="475"/>
        <end position="496"/>
    </location>
</feature>
<feature type="domain" description="RCK C-terminal" evidence="8">
    <location>
        <begin position="297"/>
        <end position="382"/>
    </location>
</feature>
<dbReference type="Proteomes" id="UP000609531">
    <property type="component" value="Unassembled WGS sequence"/>
</dbReference>
<evidence type="ECO:0000256" key="4">
    <source>
        <dbReference type="ARBA" id="ARBA00022737"/>
    </source>
</evidence>
<keyword evidence="6 7" id="KW-0472">Membrane</keyword>
<keyword evidence="2" id="KW-0813">Transport</keyword>
<dbReference type="GO" id="GO:0005886">
    <property type="term" value="C:plasma membrane"/>
    <property type="evidence" value="ECO:0007669"/>
    <property type="project" value="TreeGrafter"/>
</dbReference>
<evidence type="ECO:0000256" key="5">
    <source>
        <dbReference type="ARBA" id="ARBA00022989"/>
    </source>
</evidence>
<evidence type="ECO:0000256" key="7">
    <source>
        <dbReference type="SAM" id="Phobius"/>
    </source>
</evidence>
<feature type="transmembrane region" description="Helical" evidence="7">
    <location>
        <begin position="568"/>
        <end position="589"/>
    </location>
</feature>
<evidence type="ECO:0000313" key="9">
    <source>
        <dbReference type="EMBL" id="MBJ3774859.1"/>
    </source>
</evidence>
<dbReference type="PROSITE" id="PS51202">
    <property type="entry name" value="RCK_C"/>
    <property type="match status" value="2"/>
</dbReference>
<dbReference type="InterPro" id="IPR051679">
    <property type="entry name" value="DASS-Related_Transporters"/>
</dbReference>
<evidence type="ECO:0000259" key="8">
    <source>
        <dbReference type="PROSITE" id="PS51202"/>
    </source>
</evidence>
<keyword evidence="5 7" id="KW-1133">Transmembrane helix</keyword>
<evidence type="ECO:0000256" key="1">
    <source>
        <dbReference type="ARBA" id="ARBA00004141"/>
    </source>
</evidence>
<dbReference type="GO" id="GO:0006813">
    <property type="term" value="P:potassium ion transport"/>
    <property type="evidence" value="ECO:0007669"/>
    <property type="project" value="InterPro"/>
</dbReference>
<dbReference type="PANTHER" id="PTHR43652">
    <property type="entry name" value="BASIC AMINO ACID ANTIPORTER YFCC-RELATED"/>
    <property type="match status" value="1"/>
</dbReference>
<feature type="transmembrane region" description="Helical" evidence="7">
    <location>
        <begin position="54"/>
        <end position="74"/>
    </location>
</feature>
<dbReference type="SUPFAM" id="SSF116726">
    <property type="entry name" value="TrkA C-terminal domain-like"/>
    <property type="match status" value="2"/>
</dbReference>
<proteinExistence type="predicted"/>
<evidence type="ECO:0000256" key="2">
    <source>
        <dbReference type="ARBA" id="ARBA00022448"/>
    </source>
</evidence>
<feature type="transmembrane region" description="Helical" evidence="7">
    <location>
        <begin position="445"/>
        <end position="463"/>
    </location>
</feature>
<comment type="subcellular location">
    <subcellularLocation>
        <location evidence="1">Membrane</location>
        <topology evidence="1">Multi-pass membrane protein</topology>
    </subcellularLocation>
</comment>
<dbReference type="InterPro" id="IPR006037">
    <property type="entry name" value="RCK_C"/>
</dbReference>
<dbReference type="PANTHER" id="PTHR43652:SF2">
    <property type="entry name" value="BASIC AMINO ACID ANTIPORTER YFCC-RELATED"/>
    <property type="match status" value="1"/>
</dbReference>
<dbReference type="Pfam" id="PF03600">
    <property type="entry name" value="CitMHS"/>
    <property type="match status" value="1"/>
</dbReference>
<organism evidence="9 10">
    <name type="scientific">Acuticoccus mangrovi</name>
    <dbReference type="NCBI Taxonomy" id="2796142"/>
    <lineage>
        <taxon>Bacteria</taxon>
        <taxon>Pseudomonadati</taxon>
        <taxon>Pseudomonadota</taxon>
        <taxon>Alphaproteobacteria</taxon>
        <taxon>Hyphomicrobiales</taxon>
        <taxon>Amorphaceae</taxon>
        <taxon>Acuticoccus</taxon>
    </lineage>
</organism>
<feature type="transmembrane region" description="Helical" evidence="7">
    <location>
        <begin position="143"/>
        <end position="164"/>
    </location>
</feature>
<name>A0A934IE17_9HYPH</name>